<dbReference type="EMBL" id="JBBPBM010000036">
    <property type="protein sequence ID" value="KAK8529845.1"/>
    <property type="molecule type" value="Genomic_DNA"/>
</dbReference>
<keyword evidence="3" id="KW-1185">Reference proteome</keyword>
<protein>
    <submittedName>
        <fullName evidence="2">Uncharacterized protein</fullName>
    </submittedName>
</protein>
<dbReference type="PANTHER" id="PTHR31300">
    <property type="entry name" value="LIPASE"/>
    <property type="match status" value="1"/>
</dbReference>
<evidence type="ECO:0000313" key="3">
    <source>
        <dbReference type="Proteomes" id="UP001472677"/>
    </source>
</evidence>
<gene>
    <name evidence="2" type="ORF">V6N12_060612</name>
</gene>
<accession>A0ABR2D509</accession>
<feature type="region of interest" description="Disordered" evidence="1">
    <location>
        <begin position="1"/>
        <end position="22"/>
    </location>
</feature>
<comment type="caution">
    <text evidence="2">The sequence shown here is derived from an EMBL/GenBank/DDBJ whole genome shotgun (WGS) entry which is preliminary data.</text>
</comment>
<reference evidence="2 3" key="1">
    <citation type="journal article" date="2024" name="G3 (Bethesda)">
        <title>Genome assembly of Hibiscus sabdariffa L. provides insights into metabolisms of medicinal natural products.</title>
        <authorList>
            <person name="Kim T."/>
        </authorList>
    </citation>
    <scope>NUCLEOTIDE SEQUENCE [LARGE SCALE GENOMIC DNA]</scope>
    <source>
        <strain evidence="2">TK-2024</strain>
        <tissue evidence="2">Old leaves</tissue>
    </source>
</reference>
<proteinExistence type="predicted"/>
<dbReference type="PANTHER" id="PTHR31300:SF2">
    <property type="entry name" value="LIPASE-LIKE PROTEIN"/>
    <property type="match status" value="1"/>
</dbReference>
<evidence type="ECO:0000256" key="1">
    <source>
        <dbReference type="SAM" id="MobiDB-lite"/>
    </source>
</evidence>
<sequence length="398" mass="43927">MEGPEQDEGEAGDSKRLGSGLGQWVRGQLSRTPAAISTSRRRSNLRLLLGVMGSPLAPFHVNFDDLLPHLSIKDTPIETSSARYILQHYTAASGGQKLQNTIRNAYAMGKLKMVACEYETATRIIKNSNGSRCAESGGFVLWQMNPDMWYVELAVGGAKVHAGCNGKLVWRHTPWLGGAHTAQGPVRPLRRSLQGLDPRATARMFADSRCIGEKKINGEDCFTLKLCTDPQTLKARSEGPAEIIRHVLFGHFSQKTGLLIQIEDSHLTRVQSNSADAVYWETTIHTFLEDYRPVEGIAIAHSGRSVVTLFRFGEVAMSHMKTRMEEAWSIEEVAFNVPGLSVDCFLPPADLSSESIGETYRLPQDEKGKTAITLAAHHAEVAAIEKPLSDSMIWRMEL</sequence>
<evidence type="ECO:0000313" key="2">
    <source>
        <dbReference type="EMBL" id="KAK8529845.1"/>
    </source>
</evidence>
<dbReference type="InterPro" id="IPR006873">
    <property type="entry name" value="DUF620"/>
</dbReference>
<dbReference type="Pfam" id="PF04788">
    <property type="entry name" value="DUF620"/>
    <property type="match status" value="1"/>
</dbReference>
<name>A0ABR2D509_9ROSI</name>
<organism evidence="2 3">
    <name type="scientific">Hibiscus sabdariffa</name>
    <name type="common">roselle</name>
    <dbReference type="NCBI Taxonomy" id="183260"/>
    <lineage>
        <taxon>Eukaryota</taxon>
        <taxon>Viridiplantae</taxon>
        <taxon>Streptophyta</taxon>
        <taxon>Embryophyta</taxon>
        <taxon>Tracheophyta</taxon>
        <taxon>Spermatophyta</taxon>
        <taxon>Magnoliopsida</taxon>
        <taxon>eudicotyledons</taxon>
        <taxon>Gunneridae</taxon>
        <taxon>Pentapetalae</taxon>
        <taxon>rosids</taxon>
        <taxon>malvids</taxon>
        <taxon>Malvales</taxon>
        <taxon>Malvaceae</taxon>
        <taxon>Malvoideae</taxon>
        <taxon>Hibiscus</taxon>
    </lineage>
</organism>
<dbReference type="Proteomes" id="UP001472677">
    <property type="component" value="Unassembled WGS sequence"/>
</dbReference>
<feature type="compositionally biased region" description="Acidic residues" evidence="1">
    <location>
        <begin position="1"/>
        <end position="11"/>
    </location>
</feature>